<dbReference type="EMBL" id="KI394358">
    <property type="protein sequence ID" value="ERN03545.1"/>
    <property type="molecule type" value="Genomic_DNA"/>
</dbReference>
<proteinExistence type="predicted"/>
<dbReference type="AlphaFoldDB" id="W1P976"/>
<protein>
    <submittedName>
        <fullName evidence="1">Uncharacterized protein</fullName>
    </submittedName>
</protein>
<gene>
    <name evidence="1" type="ORF">AMTR_s00003p00271720</name>
</gene>
<reference evidence="2" key="1">
    <citation type="journal article" date="2013" name="Science">
        <title>The Amborella genome and the evolution of flowering plants.</title>
        <authorList>
            <consortium name="Amborella Genome Project"/>
        </authorList>
    </citation>
    <scope>NUCLEOTIDE SEQUENCE [LARGE SCALE GENOMIC DNA]</scope>
</reference>
<name>W1P976_AMBTC</name>
<evidence type="ECO:0000313" key="1">
    <source>
        <dbReference type="EMBL" id="ERN03545.1"/>
    </source>
</evidence>
<sequence>MDGRASRKCRLGCHDHFDITFARKPKESDFQLFFDVRVHTLLHKLVLIIFFRGCGYSLFASWKTVGGSTTIIFAEKDPCLVELWFGEVVRTRKFFVITSQALFEPPLIVAHHMSLRSPSSRDQNAFYFSPRCFLEVEILQKYRQGVSWTVNCISTKAHELLSKISCNPSDHLPHIIC</sequence>
<accession>W1P976</accession>
<organism evidence="1 2">
    <name type="scientific">Amborella trichopoda</name>
    <dbReference type="NCBI Taxonomy" id="13333"/>
    <lineage>
        <taxon>Eukaryota</taxon>
        <taxon>Viridiplantae</taxon>
        <taxon>Streptophyta</taxon>
        <taxon>Embryophyta</taxon>
        <taxon>Tracheophyta</taxon>
        <taxon>Spermatophyta</taxon>
        <taxon>Magnoliopsida</taxon>
        <taxon>Amborellales</taxon>
        <taxon>Amborellaceae</taxon>
        <taxon>Amborella</taxon>
    </lineage>
</organism>
<dbReference type="HOGENOM" id="CLU_1519859_0_0_1"/>
<dbReference type="Proteomes" id="UP000017836">
    <property type="component" value="Unassembled WGS sequence"/>
</dbReference>
<dbReference type="Gramene" id="ERN03545">
    <property type="protein sequence ID" value="ERN03545"/>
    <property type="gene ID" value="AMTR_s00003p00271720"/>
</dbReference>
<evidence type="ECO:0000313" key="2">
    <source>
        <dbReference type="Proteomes" id="UP000017836"/>
    </source>
</evidence>
<keyword evidence="2" id="KW-1185">Reference proteome</keyword>